<dbReference type="AlphaFoldDB" id="A0A9P5X5C5"/>
<sequence length="576" mass="64344">MNEILYVVSGFETYLIDYRMANASKDLCVIEEVLSTTDNTPYKIFFSARKPTRRDGATGDLWLQSESFESSWQYRNEYRGGVFSNMDSHEGVFWLRSWGGWDQVERQKNCPASDIRHPEHSMYVLSFERISWRSLQIVESILQQQKKRSRELNAVEGGKLNGTRLSKRRAILRQSEGSTEKRSRTAGTAAHVPPVNRVPHSTSSSSITIPRETPPVNNTWLLDLLQEWTSAPLTNVAKTQELGKDIIQALLQHPQPLAQRPVAGSSSVITNIQELHHTTRTQPTFHHVLNEFMKDAASASLGSRLSSLILSSGPTQGIAGNGAFSNVLHSFIYAGEAEYSEEEPISVTAIPDSGLRETCGLTVPTEIQERHGHVLYAHSNPWRYTISSRGAILFPHALAWAASAYICHFSGKQLWLFWPPTRENIKVFASYTADNQQLHPAEAILKFSGLEVLLVDDTTRLGWTITPGTICCVMTFSKLATRGEFCYFSKQDQAQVTNTVDELLDVVLSERVKVTGTIHALLLHTHAGLARWEQLVEGYTAGGGSEGGTVSSSLMKIWISLIRIKINAKLDYRPNT</sequence>
<dbReference type="EMBL" id="MU151448">
    <property type="protein sequence ID" value="KAF9443667.1"/>
    <property type="molecule type" value="Genomic_DNA"/>
</dbReference>
<comment type="caution">
    <text evidence="2">The sequence shown here is derived from an EMBL/GenBank/DDBJ whole genome shotgun (WGS) entry which is preliminary data.</text>
</comment>
<evidence type="ECO:0000256" key="1">
    <source>
        <dbReference type="SAM" id="MobiDB-lite"/>
    </source>
</evidence>
<name>A0A9P5X5C5_9AGAR</name>
<dbReference type="OrthoDB" id="3020126at2759"/>
<dbReference type="Proteomes" id="UP000807342">
    <property type="component" value="Unassembled WGS sequence"/>
</dbReference>
<evidence type="ECO:0000313" key="3">
    <source>
        <dbReference type="Proteomes" id="UP000807342"/>
    </source>
</evidence>
<protein>
    <submittedName>
        <fullName evidence="2">Uncharacterized protein</fullName>
    </submittedName>
</protein>
<gene>
    <name evidence="2" type="ORF">P691DRAFT_764077</name>
</gene>
<organism evidence="2 3">
    <name type="scientific">Macrolepiota fuliginosa MF-IS2</name>
    <dbReference type="NCBI Taxonomy" id="1400762"/>
    <lineage>
        <taxon>Eukaryota</taxon>
        <taxon>Fungi</taxon>
        <taxon>Dikarya</taxon>
        <taxon>Basidiomycota</taxon>
        <taxon>Agaricomycotina</taxon>
        <taxon>Agaricomycetes</taxon>
        <taxon>Agaricomycetidae</taxon>
        <taxon>Agaricales</taxon>
        <taxon>Agaricineae</taxon>
        <taxon>Agaricaceae</taxon>
        <taxon>Macrolepiota</taxon>
    </lineage>
</organism>
<evidence type="ECO:0000313" key="2">
    <source>
        <dbReference type="EMBL" id="KAF9443667.1"/>
    </source>
</evidence>
<feature type="region of interest" description="Disordered" evidence="1">
    <location>
        <begin position="173"/>
        <end position="211"/>
    </location>
</feature>
<reference evidence="2" key="1">
    <citation type="submission" date="2020-11" db="EMBL/GenBank/DDBJ databases">
        <authorList>
            <consortium name="DOE Joint Genome Institute"/>
            <person name="Ahrendt S."/>
            <person name="Riley R."/>
            <person name="Andreopoulos W."/>
            <person name="Labutti K."/>
            <person name="Pangilinan J."/>
            <person name="Ruiz-Duenas F.J."/>
            <person name="Barrasa J.M."/>
            <person name="Sanchez-Garcia M."/>
            <person name="Camarero S."/>
            <person name="Miyauchi S."/>
            <person name="Serrano A."/>
            <person name="Linde D."/>
            <person name="Babiker R."/>
            <person name="Drula E."/>
            <person name="Ayuso-Fernandez I."/>
            <person name="Pacheco R."/>
            <person name="Padilla G."/>
            <person name="Ferreira P."/>
            <person name="Barriuso J."/>
            <person name="Kellner H."/>
            <person name="Castanera R."/>
            <person name="Alfaro M."/>
            <person name="Ramirez L."/>
            <person name="Pisabarro A.G."/>
            <person name="Kuo A."/>
            <person name="Tritt A."/>
            <person name="Lipzen A."/>
            <person name="He G."/>
            <person name="Yan M."/>
            <person name="Ng V."/>
            <person name="Cullen D."/>
            <person name="Martin F."/>
            <person name="Rosso M.-N."/>
            <person name="Henrissat B."/>
            <person name="Hibbett D."/>
            <person name="Martinez A.T."/>
            <person name="Grigoriev I.V."/>
        </authorList>
    </citation>
    <scope>NUCLEOTIDE SEQUENCE</scope>
    <source>
        <strain evidence="2">MF-IS2</strain>
    </source>
</reference>
<proteinExistence type="predicted"/>
<accession>A0A9P5X5C5</accession>
<keyword evidence="3" id="KW-1185">Reference proteome</keyword>